<keyword evidence="6" id="KW-1015">Disulfide bond</keyword>
<feature type="domain" description="Peptidase S1" evidence="9">
    <location>
        <begin position="27"/>
        <end position="267"/>
    </location>
</feature>
<dbReference type="PROSITE" id="PS50240">
    <property type="entry name" value="TRYPSIN_DOM"/>
    <property type="match status" value="1"/>
</dbReference>
<organism evidence="10 11">
    <name type="scientific">Ceratitis capitata</name>
    <name type="common">Mediterranean fruit fly</name>
    <name type="synonym">Tephritis capitata</name>
    <dbReference type="NCBI Taxonomy" id="7213"/>
    <lineage>
        <taxon>Eukaryota</taxon>
        <taxon>Metazoa</taxon>
        <taxon>Ecdysozoa</taxon>
        <taxon>Arthropoda</taxon>
        <taxon>Hexapoda</taxon>
        <taxon>Insecta</taxon>
        <taxon>Pterygota</taxon>
        <taxon>Neoptera</taxon>
        <taxon>Endopterygota</taxon>
        <taxon>Diptera</taxon>
        <taxon>Brachycera</taxon>
        <taxon>Muscomorpha</taxon>
        <taxon>Tephritoidea</taxon>
        <taxon>Tephritidae</taxon>
        <taxon>Ceratitis</taxon>
        <taxon>Ceratitis</taxon>
    </lineage>
</organism>
<evidence type="ECO:0000256" key="6">
    <source>
        <dbReference type="ARBA" id="ARBA00023157"/>
    </source>
</evidence>
<dbReference type="PRINTS" id="PR00722">
    <property type="entry name" value="CHYMOTRYPSIN"/>
</dbReference>
<dbReference type="InterPro" id="IPR009003">
    <property type="entry name" value="Peptidase_S1_PA"/>
</dbReference>
<dbReference type="SUPFAM" id="SSF50494">
    <property type="entry name" value="Trypsin-like serine proteases"/>
    <property type="match status" value="1"/>
</dbReference>
<keyword evidence="11" id="KW-1185">Reference proteome</keyword>
<dbReference type="FunFam" id="2.40.10.10:FF:000025">
    <property type="entry name" value="serine proteases 1/2"/>
    <property type="match status" value="1"/>
</dbReference>
<dbReference type="SMART" id="SM00020">
    <property type="entry name" value="Tryp_SPc"/>
    <property type="match status" value="1"/>
</dbReference>
<dbReference type="InterPro" id="IPR043504">
    <property type="entry name" value="Peptidase_S1_PA_chymotrypsin"/>
</dbReference>
<dbReference type="GO" id="GO:0006508">
    <property type="term" value="P:proteolysis"/>
    <property type="evidence" value="ECO:0007669"/>
    <property type="project" value="UniProtKB-KW"/>
</dbReference>
<dbReference type="PANTHER" id="PTHR24258">
    <property type="entry name" value="SERINE PROTEASE-RELATED"/>
    <property type="match status" value="1"/>
</dbReference>
<keyword evidence="1 7" id="KW-0645">Protease</keyword>
<name>A0A811V1L3_CERCA</name>
<evidence type="ECO:0000256" key="5">
    <source>
        <dbReference type="ARBA" id="ARBA00023145"/>
    </source>
</evidence>
<reference evidence="10" key="1">
    <citation type="submission" date="2020-11" db="EMBL/GenBank/DDBJ databases">
        <authorList>
            <person name="Whitehead M."/>
        </authorList>
    </citation>
    <scope>NUCLEOTIDE SEQUENCE</scope>
    <source>
        <strain evidence="10">EGII</strain>
    </source>
</reference>
<dbReference type="PROSITE" id="PS00134">
    <property type="entry name" value="TRYPSIN_HIS"/>
    <property type="match status" value="1"/>
</dbReference>
<evidence type="ECO:0000313" key="10">
    <source>
        <dbReference type="EMBL" id="CAD7004225.1"/>
    </source>
</evidence>
<gene>
    <name evidence="10" type="ORF">CCAP1982_LOCUS12644</name>
</gene>
<protein>
    <submittedName>
        <fullName evidence="10">(Mediterranean fruit fly) hypothetical protein</fullName>
    </submittedName>
</protein>
<dbReference type="AlphaFoldDB" id="A0A811V1L3"/>
<feature type="chain" id="PRO_5032676275" evidence="8">
    <location>
        <begin position="18"/>
        <end position="271"/>
    </location>
</feature>
<dbReference type="InterPro" id="IPR001314">
    <property type="entry name" value="Peptidase_S1A"/>
</dbReference>
<evidence type="ECO:0000256" key="4">
    <source>
        <dbReference type="ARBA" id="ARBA00022825"/>
    </source>
</evidence>
<dbReference type="PANTHER" id="PTHR24258:SF136">
    <property type="entry name" value="GH06673P-RELATED"/>
    <property type="match status" value="1"/>
</dbReference>
<dbReference type="OrthoDB" id="5565075at2759"/>
<dbReference type="InterPro" id="IPR018114">
    <property type="entry name" value="TRYPSIN_HIS"/>
</dbReference>
<comment type="caution">
    <text evidence="10">The sequence shown here is derived from an EMBL/GenBank/DDBJ whole genome shotgun (WGS) entry which is preliminary data.</text>
</comment>
<accession>A0A811V1L3</accession>
<dbReference type="Pfam" id="PF00089">
    <property type="entry name" value="Trypsin"/>
    <property type="match status" value="1"/>
</dbReference>
<dbReference type="InterPro" id="IPR001254">
    <property type="entry name" value="Trypsin_dom"/>
</dbReference>
<dbReference type="GO" id="GO:0004252">
    <property type="term" value="F:serine-type endopeptidase activity"/>
    <property type="evidence" value="ECO:0007669"/>
    <property type="project" value="InterPro"/>
</dbReference>
<keyword evidence="2 8" id="KW-0732">Signal</keyword>
<evidence type="ECO:0000313" key="11">
    <source>
        <dbReference type="Proteomes" id="UP000606786"/>
    </source>
</evidence>
<evidence type="ECO:0000256" key="8">
    <source>
        <dbReference type="SAM" id="SignalP"/>
    </source>
</evidence>
<dbReference type="CDD" id="cd00190">
    <property type="entry name" value="Tryp_SPc"/>
    <property type="match status" value="1"/>
</dbReference>
<keyword evidence="3 7" id="KW-0378">Hydrolase</keyword>
<evidence type="ECO:0000256" key="1">
    <source>
        <dbReference type="ARBA" id="ARBA00022670"/>
    </source>
</evidence>
<proteinExistence type="predicted"/>
<dbReference type="InterPro" id="IPR033116">
    <property type="entry name" value="TRYPSIN_SER"/>
</dbReference>
<keyword evidence="4 7" id="KW-0720">Serine protease</keyword>
<dbReference type="EMBL" id="CAJHJT010000034">
    <property type="protein sequence ID" value="CAD7004225.1"/>
    <property type="molecule type" value="Genomic_DNA"/>
</dbReference>
<keyword evidence="5" id="KW-0865">Zymogen</keyword>
<feature type="signal peptide" evidence="8">
    <location>
        <begin position="1"/>
        <end position="17"/>
    </location>
</feature>
<dbReference type="Gene3D" id="2.40.10.10">
    <property type="entry name" value="Trypsin-like serine proteases"/>
    <property type="match status" value="1"/>
</dbReference>
<sequence>MELVVIAIVYFFSCVAAFVDVGPEGRITKGKVAAPKQFPYQAGLRLYTSSGASWCGGSLISHRWVLTAGHCTDNLTTGVEVYLGAWDISDASENHQDIIFVSARNVIVHEAWNAETISNDISLIKLPFPIDFNEYIQPVALPIKAGQHDDYVGEQAIATGWGLTSDKEEAITDKLRWIEVPVMPNSGCLRYYPDSIKESNICVRTIGGISTCNGDSGGPLVHKNDNNTTLIGITSFGYRYGCGCEVGWPGIFTRITSYLDWIEEHSGVVSN</sequence>
<evidence type="ECO:0000256" key="2">
    <source>
        <dbReference type="ARBA" id="ARBA00022729"/>
    </source>
</evidence>
<dbReference type="PROSITE" id="PS00135">
    <property type="entry name" value="TRYPSIN_SER"/>
    <property type="match status" value="1"/>
</dbReference>
<evidence type="ECO:0000259" key="9">
    <source>
        <dbReference type="PROSITE" id="PS50240"/>
    </source>
</evidence>
<dbReference type="Proteomes" id="UP000606786">
    <property type="component" value="Unassembled WGS sequence"/>
</dbReference>
<dbReference type="FunFam" id="2.40.10.10:FF:000073">
    <property type="entry name" value="Trypsin alpha"/>
    <property type="match status" value="1"/>
</dbReference>
<evidence type="ECO:0000256" key="7">
    <source>
        <dbReference type="RuleBase" id="RU363034"/>
    </source>
</evidence>
<evidence type="ECO:0000256" key="3">
    <source>
        <dbReference type="ARBA" id="ARBA00022801"/>
    </source>
</evidence>